<feature type="compositionally biased region" description="Low complexity" evidence="1">
    <location>
        <begin position="44"/>
        <end position="77"/>
    </location>
</feature>
<dbReference type="EMBL" id="CADCTG010000116">
    <property type="protein sequence ID" value="CAA9232289.1"/>
    <property type="molecule type" value="Genomic_DNA"/>
</dbReference>
<feature type="compositionally biased region" description="Low complexity" evidence="1">
    <location>
        <begin position="174"/>
        <end position="201"/>
    </location>
</feature>
<feature type="compositionally biased region" description="Basic and acidic residues" evidence="1">
    <location>
        <begin position="80"/>
        <end position="98"/>
    </location>
</feature>
<evidence type="ECO:0000313" key="2">
    <source>
        <dbReference type="EMBL" id="CAA9232289.1"/>
    </source>
</evidence>
<dbReference type="AlphaFoldDB" id="A0A6J4HSM0"/>
<feature type="region of interest" description="Disordered" evidence="1">
    <location>
        <begin position="222"/>
        <end position="333"/>
    </location>
</feature>
<feature type="compositionally biased region" description="Basic residues" evidence="1">
    <location>
        <begin position="119"/>
        <end position="131"/>
    </location>
</feature>
<feature type="region of interest" description="Disordered" evidence="1">
    <location>
        <begin position="161"/>
        <end position="208"/>
    </location>
</feature>
<protein>
    <submittedName>
        <fullName evidence="2">Uncharacterized protein</fullName>
    </submittedName>
</protein>
<feature type="compositionally biased region" description="Low complexity" evidence="1">
    <location>
        <begin position="99"/>
        <end position="118"/>
    </location>
</feature>
<accession>A0A6J4HSM0</accession>
<proteinExistence type="predicted"/>
<feature type="compositionally biased region" description="Basic residues" evidence="1">
    <location>
        <begin position="161"/>
        <end position="173"/>
    </location>
</feature>
<reference evidence="2" key="1">
    <citation type="submission" date="2020-02" db="EMBL/GenBank/DDBJ databases">
        <authorList>
            <person name="Meier V. D."/>
        </authorList>
    </citation>
    <scope>NUCLEOTIDE SEQUENCE</scope>
    <source>
        <strain evidence="2">AVDCRST_MAG08</strain>
    </source>
</reference>
<feature type="region of interest" description="Disordered" evidence="1">
    <location>
        <begin position="30"/>
        <end position="149"/>
    </location>
</feature>
<organism evidence="2">
    <name type="scientific">uncultured Acetobacteraceae bacterium</name>
    <dbReference type="NCBI Taxonomy" id="169975"/>
    <lineage>
        <taxon>Bacteria</taxon>
        <taxon>Pseudomonadati</taxon>
        <taxon>Pseudomonadota</taxon>
        <taxon>Alphaproteobacteria</taxon>
        <taxon>Acetobacterales</taxon>
        <taxon>Acetobacteraceae</taxon>
        <taxon>environmental samples</taxon>
    </lineage>
</organism>
<sequence length="333" mass="35476">ALQPRPLRQGERPALVHPCPARARALVEPRVGAAVPDRPGGLGAARPRARGAAQAADGLGAAGAAPARPLAAGPACGRGRRPELRRPGVAAHRTEAGLRRGAAAPGRAIVRPAPGPYAAHHRPPARSRRPAAHPGAAHRPPRHPLAPAGGRWLARRRWPPRGRGRVRHRRVAPHRPAGGPRALGAGARSSAPVRPASAALHGPRRRARRRFVVVRPPLVRRGDLRRGQAAPRRGDPTAVVGRRHRAHHAGAARPVLARRPAGRRPARTRRADAPPHGMVPQGGAHVQRRARRRPALALDRSGAFPDTAPHRRPRGSAARRAGPPDRPRLPRRV</sequence>
<feature type="non-terminal residue" evidence="2">
    <location>
        <position position="1"/>
    </location>
</feature>
<feature type="non-terminal residue" evidence="2">
    <location>
        <position position="333"/>
    </location>
</feature>
<feature type="compositionally biased region" description="Basic and acidic residues" evidence="1">
    <location>
        <begin position="322"/>
        <end position="333"/>
    </location>
</feature>
<gene>
    <name evidence="2" type="ORF">AVDCRST_MAG08-1174</name>
</gene>
<feature type="compositionally biased region" description="Basic residues" evidence="1">
    <location>
        <begin position="241"/>
        <end position="250"/>
    </location>
</feature>
<evidence type="ECO:0000256" key="1">
    <source>
        <dbReference type="SAM" id="MobiDB-lite"/>
    </source>
</evidence>
<name>A0A6J4HSM0_9PROT</name>